<accession>A0A2A6BTQ7</accession>
<dbReference type="AlphaFoldDB" id="A0A2A6BTQ7"/>
<evidence type="ECO:0000313" key="2">
    <source>
        <dbReference type="Proteomes" id="UP000005239"/>
    </source>
</evidence>
<organism evidence="1 2">
    <name type="scientific">Pristionchus pacificus</name>
    <name type="common">Parasitic nematode worm</name>
    <dbReference type="NCBI Taxonomy" id="54126"/>
    <lineage>
        <taxon>Eukaryota</taxon>
        <taxon>Metazoa</taxon>
        <taxon>Ecdysozoa</taxon>
        <taxon>Nematoda</taxon>
        <taxon>Chromadorea</taxon>
        <taxon>Rhabditida</taxon>
        <taxon>Rhabditina</taxon>
        <taxon>Diplogasteromorpha</taxon>
        <taxon>Diplogasteroidea</taxon>
        <taxon>Neodiplogasteridae</taxon>
        <taxon>Pristionchus</taxon>
    </lineage>
</organism>
<reference evidence="1" key="2">
    <citation type="submission" date="2022-06" db="UniProtKB">
        <authorList>
            <consortium name="EnsemblMetazoa"/>
        </authorList>
    </citation>
    <scope>IDENTIFICATION</scope>
    <source>
        <strain evidence="1">PS312</strain>
    </source>
</reference>
<name>A0A2A6BTQ7_PRIPA</name>
<proteinExistence type="predicted"/>
<dbReference type="EnsemblMetazoa" id="PPA03494.1">
    <property type="protein sequence ID" value="PPA03494.1"/>
    <property type="gene ID" value="WBGene00093048"/>
</dbReference>
<protein>
    <submittedName>
        <fullName evidence="1">Uncharacterized protein</fullName>
    </submittedName>
</protein>
<dbReference type="Proteomes" id="UP000005239">
    <property type="component" value="Unassembled WGS sequence"/>
</dbReference>
<accession>A0A8R1Y485</accession>
<reference evidence="2" key="1">
    <citation type="journal article" date="2008" name="Nat. Genet.">
        <title>The Pristionchus pacificus genome provides a unique perspective on nematode lifestyle and parasitism.</title>
        <authorList>
            <person name="Dieterich C."/>
            <person name="Clifton S.W."/>
            <person name="Schuster L.N."/>
            <person name="Chinwalla A."/>
            <person name="Delehaunty K."/>
            <person name="Dinkelacker I."/>
            <person name="Fulton L."/>
            <person name="Fulton R."/>
            <person name="Godfrey J."/>
            <person name="Minx P."/>
            <person name="Mitreva M."/>
            <person name="Roeseler W."/>
            <person name="Tian H."/>
            <person name="Witte H."/>
            <person name="Yang S.P."/>
            <person name="Wilson R.K."/>
            <person name="Sommer R.J."/>
        </authorList>
    </citation>
    <scope>NUCLEOTIDE SEQUENCE [LARGE SCALE GENOMIC DNA]</scope>
    <source>
        <strain evidence="2">PS312</strain>
    </source>
</reference>
<evidence type="ECO:0000313" key="1">
    <source>
        <dbReference type="EnsemblMetazoa" id="PPA03494.1"/>
    </source>
</evidence>
<sequence length="153" mass="17709">MVYFNRNDPRYRSCCYGTHVTTLSRIFTVLLLLCYYIPALTIEIIRQNYYHLLGIPIVLLGVYGVFYESRTPIFVHIVMGTTMTVVWMLSFQAEVAPLENYPDIVGLALPTAVCICLILAGFQFVIYMTFWNLAKFIKDRESSEVVKYRSHDV</sequence>
<gene>
    <name evidence="1" type="primary">WBGene00093048</name>
</gene>
<keyword evidence="2" id="KW-1185">Reference proteome</keyword>